<dbReference type="EMBL" id="AM270417">
    <property type="protein sequence ID" value="CAK32598.1"/>
    <property type="molecule type" value="Genomic_DNA"/>
</dbReference>
<keyword evidence="3 5" id="KW-0808">Transferase</keyword>
<dbReference type="GO" id="GO:0032259">
    <property type="term" value="P:methylation"/>
    <property type="evidence" value="ECO:0007669"/>
    <property type="project" value="UniProtKB-KW"/>
</dbReference>
<dbReference type="Pfam" id="PF08241">
    <property type="entry name" value="Methyltransf_11"/>
    <property type="match status" value="1"/>
</dbReference>
<dbReference type="PANTHER" id="PTHR44942">
    <property type="entry name" value="METHYLTRANSF_11 DOMAIN-CONTAINING PROTEIN"/>
    <property type="match status" value="1"/>
</dbReference>
<dbReference type="GO" id="GO:0008757">
    <property type="term" value="F:S-adenosylmethionine-dependent methyltransferase activity"/>
    <property type="evidence" value="ECO:0007669"/>
    <property type="project" value="InterPro"/>
</dbReference>
<evidence type="ECO:0000256" key="1">
    <source>
        <dbReference type="ARBA" id="ARBA00008361"/>
    </source>
</evidence>
<keyword evidence="2 5" id="KW-0489">Methyltransferase</keyword>
<evidence type="ECO:0000259" key="4">
    <source>
        <dbReference type="Pfam" id="PF08241"/>
    </source>
</evidence>
<evidence type="ECO:0000313" key="5">
    <source>
        <dbReference type="EMBL" id="CAK32598.1"/>
    </source>
</evidence>
<feature type="domain" description="Methyltransferase type 11" evidence="4">
    <location>
        <begin position="46"/>
        <end position="142"/>
    </location>
</feature>
<organism evidence="5">
    <name type="scientific">uncultured organism</name>
    <dbReference type="NCBI Taxonomy" id="155900"/>
    <lineage>
        <taxon>unclassified sequences</taxon>
        <taxon>environmental samples</taxon>
    </lineage>
</organism>
<dbReference type="InterPro" id="IPR051052">
    <property type="entry name" value="Diverse_substrate_MTase"/>
</dbReference>
<dbReference type="CDD" id="cd02440">
    <property type="entry name" value="AdoMet_MTases"/>
    <property type="match status" value="1"/>
</dbReference>
<dbReference type="PANTHER" id="PTHR44942:SF4">
    <property type="entry name" value="METHYLTRANSFERASE TYPE 11 DOMAIN-CONTAINING PROTEIN"/>
    <property type="match status" value="1"/>
</dbReference>
<dbReference type="Gene3D" id="3.40.50.150">
    <property type="entry name" value="Vaccinia Virus protein VP39"/>
    <property type="match status" value="1"/>
</dbReference>
<reference evidence="5" key="1">
    <citation type="submission" date="2006-06" db="EMBL/GenBank/DDBJ databases">
        <title>Construction and analysis of a metagenomic library from a deep-sea sediment of east Pacific nodule Province.</title>
        <authorList>
            <person name="Xu M."/>
            <person name="Xiao X."/>
            <person name="Wang F."/>
        </authorList>
    </citation>
    <scope>NUCLEOTIDE SEQUENCE</scope>
</reference>
<dbReference type="AlphaFoldDB" id="Q1EI12"/>
<name>Q1EI12_9ZZZZ</name>
<gene>
    <name evidence="5" type="ORF">17H9-24</name>
</gene>
<evidence type="ECO:0000256" key="2">
    <source>
        <dbReference type="ARBA" id="ARBA00022603"/>
    </source>
</evidence>
<dbReference type="InterPro" id="IPR013216">
    <property type="entry name" value="Methyltransf_11"/>
</dbReference>
<proteinExistence type="inferred from homology"/>
<comment type="similarity">
    <text evidence="1">Belongs to the methyltransferase superfamily.</text>
</comment>
<dbReference type="SUPFAM" id="SSF53335">
    <property type="entry name" value="S-adenosyl-L-methionine-dependent methyltransferases"/>
    <property type="match status" value="1"/>
</dbReference>
<evidence type="ECO:0000256" key="3">
    <source>
        <dbReference type="ARBA" id="ARBA00022679"/>
    </source>
</evidence>
<accession>Q1EI12</accession>
<dbReference type="InterPro" id="IPR029063">
    <property type="entry name" value="SAM-dependent_MTases_sf"/>
</dbReference>
<protein>
    <submittedName>
        <fullName evidence="5">Putative methyltransferase</fullName>
    </submittedName>
</protein>
<sequence>MGIRRAMAEHFSVIAGHYRDVRTTDEEPVRFIRDALAGRAAIAAADIGCGAGRYDLLLFRHLPNLHLTCLDVSREMLAELSRHLDRNGNHDFETINASVEEMAFEDESLDCVFTFNAVHHFDFPLFLAKAGRAIRKDGLIFIYTRTPDQNAGSVWGRHFPRFHEKETRLYRVEEMEQWIGETGRLRMITARTFRYARTSSVERLLEQARSRHYSTFSFYGEAEFEKACRTFEDTLRRRFDDPARVAWHDQNILLQIARTDA</sequence>